<dbReference type="PANTHER" id="PTHR35544:SF4">
    <property type="entry name" value="RIBOSOMAL BIOGENESIS FACTOR"/>
    <property type="match status" value="1"/>
</dbReference>
<sequence>MGKTKQKNVFQVSNKHMKHKNKTKAKPVKSTLKHINVVKKETVENLNKIFTQVQRDVTSISKSVAPEPKKLPKVVREPPKEPANVDNAAELLSQLFSVNEVLKEITVTTVCGDESVCFKEFSSRGNH</sequence>
<gene>
    <name evidence="2" type="primary">CH059</name>
    <name evidence="2" type="ORF">EYF80_063364</name>
</gene>
<evidence type="ECO:0000256" key="1">
    <source>
        <dbReference type="SAM" id="MobiDB-lite"/>
    </source>
</evidence>
<organism evidence="2 3">
    <name type="scientific">Liparis tanakae</name>
    <name type="common">Tanaka's snailfish</name>
    <dbReference type="NCBI Taxonomy" id="230148"/>
    <lineage>
        <taxon>Eukaryota</taxon>
        <taxon>Metazoa</taxon>
        <taxon>Chordata</taxon>
        <taxon>Craniata</taxon>
        <taxon>Vertebrata</taxon>
        <taxon>Euteleostomi</taxon>
        <taxon>Actinopterygii</taxon>
        <taxon>Neopterygii</taxon>
        <taxon>Teleostei</taxon>
        <taxon>Neoteleostei</taxon>
        <taxon>Acanthomorphata</taxon>
        <taxon>Eupercaria</taxon>
        <taxon>Perciformes</taxon>
        <taxon>Cottioidei</taxon>
        <taxon>Cottales</taxon>
        <taxon>Liparidae</taxon>
        <taxon>Liparis</taxon>
    </lineage>
</organism>
<comment type="caution">
    <text evidence="2">The sequence shown here is derived from an EMBL/GenBank/DDBJ whole genome shotgun (WGS) entry which is preliminary data.</text>
</comment>
<keyword evidence="3" id="KW-1185">Reference proteome</keyword>
<dbReference type="OrthoDB" id="8828063at2759"/>
<feature type="compositionally biased region" description="Basic residues" evidence="1">
    <location>
        <begin position="15"/>
        <end position="27"/>
    </location>
</feature>
<evidence type="ECO:0000313" key="3">
    <source>
        <dbReference type="Proteomes" id="UP000314294"/>
    </source>
</evidence>
<dbReference type="AlphaFoldDB" id="A0A4Z2ECE1"/>
<dbReference type="InterPro" id="IPR031389">
    <property type="entry name" value="RBIS"/>
</dbReference>
<protein>
    <submittedName>
        <fullName evidence="2">Uncharacterized protein</fullName>
    </submittedName>
</protein>
<dbReference type="GO" id="GO:0005730">
    <property type="term" value="C:nucleolus"/>
    <property type="evidence" value="ECO:0007669"/>
    <property type="project" value="TreeGrafter"/>
</dbReference>
<evidence type="ECO:0000313" key="2">
    <source>
        <dbReference type="EMBL" id="TNN26499.1"/>
    </source>
</evidence>
<name>A0A4Z2ECE1_9TELE</name>
<dbReference type="GO" id="GO:0042254">
    <property type="term" value="P:ribosome biogenesis"/>
    <property type="evidence" value="ECO:0007669"/>
    <property type="project" value="InterPro"/>
</dbReference>
<dbReference type="Pfam" id="PF15679">
    <property type="entry name" value="DUF4665"/>
    <property type="match status" value="1"/>
</dbReference>
<proteinExistence type="predicted"/>
<feature type="region of interest" description="Disordered" evidence="1">
    <location>
        <begin position="1"/>
        <end position="28"/>
    </location>
</feature>
<accession>A0A4Z2ECE1</accession>
<dbReference type="PANTHER" id="PTHR35544">
    <property type="entry name" value="RIBOSOMAL BIOGENESIS FACTOR"/>
    <property type="match status" value="1"/>
</dbReference>
<reference evidence="2 3" key="1">
    <citation type="submission" date="2019-03" db="EMBL/GenBank/DDBJ databases">
        <title>First draft genome of Liparis tanakae, snailfish: a comprehensive survey of snailfish specific genes.</title>
        <authorList>
            <person name="Kim W."/>
            <person name="Song I."/>
            <person name="Jeong J.-H."/>
            <person name="Kim D."/>
            <person name="Kim S."/>
            <person name="Ryu S."/>
            <person name="Song J.Y."/>
            <person name="Lee S.K."/>
        </authorList>
    </citation>
    <scope>NUCLEOTIDE SEQUENCE [LARGE SCALE GENOMIC DNA]</scope>
    <source>
        <tissue evidence="2">Muscle</tissue>
    </source>
</reference>
<dbReference type="Proteomes" id="UP000314294">
    <property type="component" value="Unassembled WGS sequence"/>
</dbReference>
<dbReference type="EMBL" id="SRLO01010096">
    <property type="protein sequence ID" value="TNN26499.1"/>
    <property type="molecule type" value="Genomic_DNA"/>
</dbReference>